<dbReference type="InterPro" id="IPR010035">
    <property type="entry name" value="Thi_S"/>
</dbReference>
<reference evidence="1 2" key="1">
    <citation type="submission" date="2019-04" db="EMBL/GenBank/DDBJ databases">
        <title>Salinimonas iocasae sp. nov., a halophilic bacterium isolated from the outer tube casing of tubeworms in Okinawa Trough.</title>
        <authorList>
            <person name="Zhang H."/>
            <person name="Wang H."/>
            <person name="Li C."/>
        </authorList>
    </citation>
    <scope>NUCLEOTIDE SEQUENCE [LARGE SCALE GENOMIC DNA]</scope>
    <source>
        <strain evidence="1 2">KX18D6</strain>
    </source>
</reference>
<evidence type="ECO:0000313" key="2">
    <source>
        <dbReference type="Proteomes" id="UP000304912"/>
    </source>
</evidence>
<gene>
    <name evidence="1" type="primary">thiS</name>
    <name evidence="1" type="ORF">FBQ74_00605</name>
</gene>
<dbReference type="InterPro" id="IPR012675">
    <property type="entry name" value="Beta-grasp_dom_sf"/>
</dbReference>
<evidence type="ECO:0000313" key="1">
    <source>
        <dbReference type="EMBL" id="QCZ92065.1"/>
    </source>
</evidence>
<dbReference type="AlphaFoldDB" id="A0A5B7Y9K2"/>
<dbReference type="Pfam" id="PF02597">
    <property type="entry name" value="ThiS"/>
    <property type="match status" value="1"/>
</dbReference>
<keyword evidence="2" id="KW-1185">Reference proteome</keyword>
<accession>A0A5B7Y9K2</accession>
<organism evidence="1 2">
    <name type="scientific">Salinimonas iocasae</name>
    <dbReference type="NCBI Taxonomy" id="2572577"/>
    <lineage>
        <taxon>Bacteria</taxon>
        <taxon>Pseudomonadati</taxon>
        <taxon>Pseudomonadota</taxon>
        <taxon>Gammaproteobacteria</taxon>
        <taxon>Alteromonadales</taxon>
        <taxon>Alteromonadaceae</taxon>
        <taxon>Alteromonas/Salinimonas group</taxon>
        <taxon>Salinimonas</taxon>
    </lineage>
</organism>
<protein>
    <submittedName>
        <fullName evidence="1">Sulfur carrier protein ThiS</fullName>
    </submittedName>
</protein>
<dbReference type="PANTHER" id="PTHR34472">
    <property type="entry name" value="SULFUR CARRIER PROTEIN THIS"/>
    <property type="match status" value="1"/>
</dbReference>
<dbReference type="Gene3D" id="3.10.20.30">
    <property type="match status" value="1"/>
</dbReference>
<dbReference type="PANTHER" id="PTHR34472:SF1">
    <property type="entry name" value="SULFUR CARRIER PROTEIN THIS"/>
    <property type="match status" value="1"/>
</dbReference>
<proteinExistence type="predicted"/>
<dbReference type="Proteomes" id="UP000304912">
    <property type="component" value="Chromosome"/>
</dbReference>
<dbReference type="CDD" id="cd00565">
    <property type="entry name" value="Ubl_ThiS"/>
    <property type="match status" value="1"/>
</dbReference>
<sequence>MNITINDASYTFSAPQSLDAIPQALSLPAEELALAVNQHIIYRSQWADTLLKDGDHIDAFTVVAGG</sequence>
<dbReference type="NCBIfam" id="TIGR01683">
    <property type="entry name" value="thiS"/>
    <property type="match status" value="1"/>
</dbReference>
<dbReference type="KEGG" id="salk:FBQ74_00605"/>
<name>A0A5B7Y9K2_9ALTE</name>
<dbReference type="SUPFAM" id="SSF54285">
    <property type="entry name" value="MoaD/ThiS"/>
    <property type="match status" value="1"/>
</dbReference>
<dbReference type="OrthoDB" id="6388078at2"/>
<dbReference type="RefSeq" id="WP_139754828.1">
    <property type="nucleotide sequence ID" value="NZ_CP039852.1"/>
</dbReference>
<dbReference type="InterPro" id="IPR003749">
    <property type="entry name" value="ThiS/MoaD-like"/>
</dbReference>
<dbReference type="EMBL" id="CP039852">
    <property type="protein sequence ID" value="QCZ92065.1"/>
    <property type="molecule type" value="Genomic_DNA"/>
</dbReference>
<dbReference type="InterPro" id="IPR016155">
    <property type="entry name" value="Mopterin_synth/thiamin_S_b"/>
</dbReference>